<dbReference type="AlphaFoldDB" id="K2NUA7"/>
<name>K2NUA7_9HYPH</name>
<dbReference type="OrthoDB" id="7059163at2"/>
<accession>K2NUA7</accession>
<protein>
    <recommendedName>
        <fullName evidence="3">Cysteine dioxygenase type I</fullName>
    </recommendedName>
</protein>
<gene>
    <name evidence="1" type="ORF">NA8A_16371</name>
</gene>
<dbReference type="EMBL" id="AMSI01000011">
    <property type="protein sequence ID" value="EKF41444.1"/>
    <property type="molecule type" value="Genomic_DNA"/>
</dbReference>
<evidence type="ECO:0000313" key="1">
    <source>
        <dbReference type="EMBL" id="EKF41444.1"/>
    </source>
</evidence>
<dbReference type="STRING" id="721133.SAMN05216176_11132"/>
<keyword evidence="2" id="KW-1185">Reference proteome</keyword>
<organism evidence="1 2">
    <name type="scientific">Nitratireductor indicus C115</name>
    <dbReference type="NCBI Taxonomy" id="1231190"/>
    <lineage>
        <taxon>Bacteria</taxon>
        <taxon>Pseudomonadati</taxon>
        <taxon>Pseudomonadota</taxon>
        <taxon>Alphaproteobacteria</taxon>
        <taxon>Hyphomicrobiales</taxon>
        <taxon>Phyllobacteriaceae</taxon>
        <taxon>Nitratireductor</taxon>
    </lineage>
</organism>
<dbReference type="InterPro" id="IPR014710">
    <property type="entry name" value="RmlC-like_jellyroll"/>
</dbReference>
<reference evidence="1 2" key="1">
    <citation type="journal article" date="2012" name="J. Bacteriol.">
        <title>Genome Sequence of Nitratireductor indicus Type Strain C115.</title>
        <authorList>
            <person name="Lai Q."/>
            <person name="Li G."/>
            <person name="Yu Z."/>
            <person name="Shao Z."/>
        </authorList>
    </citation>
    <scope>NUCLEOTIDE SEQUENCE [LARGE SCALE GENOMIC DNA]</scope>
    <source>
        <strain evidence="1 2">C115</strain>
    </source>
</reference>
<evidence type="ECO:0000313" key="2">
    <source>
        <dbReference type="Proteomes" id="UP000007374"/>
    </source>
</evidence>
<sequence length="190" mass="21050">MTREQEVEAVLAKVRVTMADGPSREALEDAKNALIGLAAKRELWGEADYPGPDEGERQARYLIAQDDPQGLTLYLNVMLPGKKIPPHNHTTWACIAAVEGVEHNTLYERLDDGSVPGRAEIRVDRVVSVEPGAGVAMMPDDVHHVEIQGEQPIRHLHMYGRPLETLTERLVFDPEAGTTKIMSVGVKTRR</sequence>
<dbReference type="eggNOG" id="COG5553">
    <property type="taxonomic scope" value="Bacteria"/>
</dbReference>
<comment type="caution">
    <text evidence="1">The sequence shown here is derived from an EMBL/GenBank/DDBJ whole genome shotgun (WGS) entry which is preliminary data.</text>
</comment>
<dbReference type="CDD" id="cd10548">
    <property type="entry name" value="cupin_CDO"/>
    <property type="match status" value="1"/>
</dbReference>
<proteinExistence type="predicted"/>
<dbReference type="SUPFAM" id="SSF51182">
    <property type="entry name" value="RmlC-like cupins"/>
    <property type="match status" value="1"/>
</dbReference>
<dbReference type="InterPro" id="IPR011051">
    <property type="entry name" value="RmlC_Cupin_sf"/>
</dbReference>
<dbReference type="Proteomes" id="UP000007374">
    <property type="component" value="Unassembled WGS sequence"/>
</dbReference>
<dbReference type="PATRIC" id="fig|1231190.3.peg.3387"/>
<dbReference type="RefSeq" id="WP_009451472.1">
    <property type="nucleotide sequence ID" value="NZ_AMSI01000011.1"/>
</dbReference>
<evidence type="ECO:0008006" key="3">
    <source>
        <dbReference type="Google" id="ProtNLM"/>
    </source>
</evidence>
<dbReference type="Gene3D" id="2.60.120.10">
    <property type="entry name" value="Jelly Rolls"/>
    <property type="match status" value="1"/>
</dbReference>